<name>A0ABZ2KCW5_9BACT</name>
<dbReference type="EMBL" id="CP089982">
    <property type="protein sequence ID" value="WXA94925.1"/>
    <property type="molecule type" value="Genomic_DNA"/>
</dbReference>
<proteinExistence type="predicted"/>
<accession>A0ABZ2KCW5</accession>
<evidence type="ECO:0000313" key="1">
    <source>
        <dbReference type="EMBL" id="WXA94925.1"/>
    </source>
</evidence>
<dbReference type="Proteomes" id="UP001379533">
    <property type="component" value="Chromosome"/>
</dbReference>
<organism evidence="1 2">
    <name type="scientific">Pendulispora brunnea</name>
    <dbReference type="NCBI Taxonomy" id="2905690"/>
    <lineage>
        <taxon>Bacteria</taxon>
        <taxon>Pseudomonadati</taxon>
        <taxon>Myxococcota</taxon>
        <taxon>Myxococcia</taxon>
        <taxon>Myxococcales</taxon>
        <taxon>Sorangiineae</taxon>
        <taxon>Pendulisporaceae</taxon>
        <taxon>Pendulispora</taxon>
    </lineage>
</organism>
<protein>
    <submittedName>
        <fullName evidence="1">Uncharacterized protein</fullName>
    </submittedName>
</protein>
<gene>
    <name evidence="1" type="ORF">LZC95_51950</name>
</gene>
<dbReference type="RefSeq" id="WP_394845533.1">
    <property type="nucleotide sequence ID" value="NZ_CP089982.1"/>
</dbReference>
<evidence type="ECO:0000313" key="2">
    <source>
        <dbReference type="Proteomes" id="UP001379533"/>
    </source>
</evidence>
<reference evidence="1 2" key="1">
    <citation type="submission" date="2021-12" db="EMBL/GenBank/DDBJ databases">
        <title>Discovery of the Pendulisporaceae a myxobacterial family with distinct sporulation behavior and unique specialized metabolism.</title>
        <authorList>
            <person name="Garcia R."/>
            <person name="Popoff A."/>
            <person name="Bader C.D."/>
            <person name="Loehr J."/>
            <person name="Walesch S."/>
            <person name="Walt C."/>
            <person name="Boldt J."/>
            <person name="Bunk B."/>
            <person name="Haeckl F.J.F.P.J."/>
            <person name="Gunesch A.P."/>
            <person name="Birkelbach J."/>
            <person name="Nuebel U."/>
            <person name="Pietschmann T."/>
            <person name="Bach T."/>
            <person name="Mueller R."/>
        </authorList>
    </citation>
    <scope>NUCLEOTIDE SEQUENCE [LARGE SCALE GENOMIC DNA]</scope>
    <source>
        <strain evidence="1 2">MSr12523</strain>
    </source>
</reference>
<keyword evidence="2" id="KW-1185">Reference proteome</keyword>
<sequence length="164" mass="18184">MLSTDHVSPELAEVRSPAELAAIADPIAFRNAVSEYIRAKHWAHGYELLTPFEHTLRLAFECARHESRGTLLEEALRGRERCWELVAALEAIGARSSANALRRAHDLCASVPAEAAASARSTDDWCQLLGQEQFAELEAALIENEVADRLGAFVTENRHRLQPD</sequence>